<dbReference type="KEGG" id="dmp:FAK_40640"/>
<keyword evidence="3" id="KW-0804">Transcription</keyword>
<sequence>MSSIIKPPKTISEQVLEVLEEEILSGFYQPGDRMVETEIAKRLGVSRGPVREALLVLESRGLLQEKIGMAKGREVVSLSGQDLRQCYQVRIFIETQGLIAHAKSTDQRVLDKLEEMTRGMDEIVRQGNTKAYREANTAWHYVIVSALNNPRLHDFYQDNDRIIRWFAGFTLDPVRLARSNQEHRHILEACRRQDVATIVDILYEHQTQALERVLNKLKEASRLPTENPPAGPARPRRRKGEQP</sequence>
<dbReference type="PANTHER" id="PTHR43537:SF5">
    <property type="entry name" value="UXU OPERON TRANSCRIPTIONAL REGULATOR"/>
    <property type="match status" value="1"/>
</dbReference>
<keyword evidence="1" id="KW-0805">Transcription regulation</keyword>
<dbReference type="SUPFAM" id="SSF48008">
    <property type="entry name" value="GntR ligand-binding domain-like"/>
    <property type="match status" value="1"/>
</dbReference>
<gene>
    <name evidence="6" type="primary">hypR</name>
    <name evidence="6" type="ORF">FAK_40640</name>
</gene>
<dbReference type="Pfam" id="PF07729">
    <property type="entry name" value="FCD"/>
    <property type="match status" value="1"/>
</dbReference>
<dbReference type="PANTHER" id="PTHR43537">
    <property type="entry name" value="TRANSCRIPTIONAL REGULATOR, GNTR FAMILY"/>
    <property type="match status" value="1"/>
</dbReference>
<evidence type="ECO:0000256" key="1">
    <source>
        <dbReference type="ARBA" id="ARBA00023015"/>
    </source>
</evidence>
<protein>
    <submittedName>
        <fullName evidence="6">GntR family transcriptional regulator</fullName>
    </submittedName>
</protein>
<evidence type="ECO:0000256" key="3">
    <source>
        <dbReference type="ARBA" id="ARBA00023163"/>
    </source>
</evidence>
<evidence type="ECO:0000313" key="7">
    <source>
        <dbReference type="Proteomes" id="UP001366166"/>
    </source>
</evidence>
<dbReference type="SUPFAM" id="SSF46785">
    <property type="entry name" value="Winged helix' DNA-binding domain"/>
    <property type="match status" value="1"/>
</dbReference>
<reference evidence="7" key="1">
    <citation type="journal article" date="2023" name="Arch. Microbiol.">
        <title>Desulfoferula mesophilus gen. nov. sp. nov., a mesophilic sulfate-reducing bacterium isolated from a brackish lake sediment.</title>
        <authorList>
            <person name="Watanabe T."/>
            <person name="Yabe T."/>
            <person name="Tsuji J.M."/>
            <person name="Fukui M."/>
        </authorList>
    </citation>
    <scope>NUCLEOTIDE SEQUENCE [LARGE SCALE GENOMIC DNA]</scope>
    <source>
        <strain evidence="7">12FAK</strain>
    </source>
</reference>
<evidence type="ECO:0000313" key="6">
    <source>
        <dbReference type="EMBL" id="BEQ16998.1"/>
    </source>
</evidence>
<dbReference type="InterPro" id="IPR000524">
    <property type="entry name" value="Tscrpt_reg_HTH_GntR"/>
</dbReference>
<proteinExistence type="predicted"/>
<dbReference type="InterPro" id="IPR036390">
    <property type="entry name" value="WH_DNA-bd_sf"/>
</dbReference>
<keyword evidence="7" id="KW-1185">Reference proteome</keyword>
<feature type="compositionally biased region" description="Basic residues" evidence="4">
    <location>
        <begin position="234"/>
        <end position="243"/>
    </location>
</feature>
<dbReference type="InterPro" id="IPR011711">
    <property type="entry name" value="GntR_C"/>
</dbReference>
<dbReference type="Gene3D" id="1.10.10.10">
    <property type="entry name" value="Winged helix-like DNA-binding domain superfamily/Winged helix DNA-binding domain"/>
    <property type="match status" value="1"/>
</dbReference>
<dbReference type="Gene3D" id="1.20.120.530">
    <property type="entry name" value="GntR ligand-binding domain-like"/>
    <property type="match status" value="1"/>
</dbReference>
<evidence type="ECO:0000259" key="5">
    <source>
        <dbReference type="PROSITE" id="PS50949"/>
    </source>
</evidence>
<dbReference type="AlphaFoldDB" id="A0AAU9EIQ2"/>
<dbReference type="GO" id="GO:0003700">
    <property type="term" value="F:DNA-binding transcription factor activity"/>
    <property type="evidence" value="ECO:0007669"/>
    <property type="project" value="InterPro"/>
</dbReference>
<feature type="region of interest" description="Disordered" evidence="4">
    <location>
        <begin position="218"/>
        <end position="243"/>
    </location>
</feature>
<dbReference type="RefSeq" id="WP_338603626.1">
    <property type="nucleotide sequence ID" value="NZ_AP028679.1"/>
</dbReference>
<name>A0AAU9EIQ2_9BACT</name>
<dbReference type="InterPro" id="IPR036388">
    <property type="entry name" value="WH-like_DNA-bd_sf"/>
</dbReference>
<keyword evidence="2" id="KW-0238">DNA-binding</keyword>
<evidence type="ECO:0000256" key="4">
    <source>
        <dbReference type="SAM" id="MobiDB-lite"/>
    </source>
</evidence>
<dbReference type="GO" id="GO:0003677">
    <property type="term" value="F:DNA binding"/>
    <property type="evidence" value="ECO:0007669"/>
    <property type="project" value="UniProtKB-KW"/>
</dbReference>
<dbReference type="SMART" id="SM00895">
    <property type="entry name" value="FCD"/>
    <property type="match status" value="1"/>
</dbReference>
<dbReference type="Proteomes" id="UP001366166">
    <property type="component" value="Chromosome"/>
</dbReference>
<organism evidence="6 7">
    <name type="scientific">Desulfoferula mesophila</name>
    <dbReference type="NCBI Taxonomy" id="3058419"/>
    <lineage>
        <taxon>Bacteria</taxon>
        <taxon>Pseudomonadati</taxon>
        <taxon>Thermodesulfobacteriota</taxon>
        <taxon>Desulfarculia</taxon>
        <taxon>Desulfarculales</taxon>
        <taxon>Desulfarculaceae</taxon>
        <taxon>Desulfoferula</taxon>
    </lineage>
</organism>
<dbReference type="InterPro" id="IPR008920">
    <property type="entry name" value="TF_FadR/GntR_C"/>
</dbReference>
<feature type="domain" description="HTH gntR-type" evidence="5">
    <location>
        <begin position="9"/>
        <end position="78"/>
    </location>
</feature>
<dbReference type="Pfam" id="PF00392">
    <property type="entry name" value="GntR"/>
    <property type="match status" value="1"/>
</dbReference>
<evidence type="ECO:0000256" key="2">
    <source>
        <dbReference type="ARBA" id="ARBA00023125"/>
    </source>
</evidence>
<accession>A0AAU9EIQ2</accession>
<dbReference type="EMBL" id="AP028679">
    <property type="protein sequence ID" value="BEQ16998.1"/>
    <property type="molecule type" value="Genomic_DNA"/>
</dbReference>
<dbReference type="SMART" id="SM00345">
    <property type="entry name" value="HTH_GNTR"/>
    <property type="match status" value="1"/>
</dbReference>
<dbReference type="PROSITE" id="PS50949">
    <property type="entry name" value="HTH_GNTR"/>
    <property type="match status" value="1"/>
</dbReference>
<dbReference type="CDD" id="cd07377">
    <property type="entry name" value="WHTH_GntR"/>
    <property type="match status" value="1"/>
</dbReference>
<dbReference type="PRINTS" id="PR00035">
    <property type="entry name" value="HTHGNTR"/>
</dbReference>